<accession>A0A918P3R3</accession>
<dbReference type="GO" id="GO:0006351">
    <property type="term" value="P:DNA-templated transcription"/>
    <property type="evidence" value="ECO:0007669"/>
    <property type="project" value="TreeGrafter"/>
</dbReference>
<dbReference type="PROSITE" id="PS50931">
    <property type="entry name" value="HTH_LYSR"/>
    <property type="match status" value="1"/>
</dbReference>
<dbReference type="InterPro" id="IPR005119">
    <property type="entry name" value="LysR_subst-bd"/>
</dbReference>
<keyword evidence="3" id="KW-0238">DNA-binding</keyword>
<dbReference type="PRINTS" id="PR00039">
    <property type="entry name" value="HTHLYSR"/>
</dbReference>
<sequence length="293" mass="32224">MLDRLLSMEVFVAVVNDGTFTAAAERFGLSRPMVGKHVQSLEERLGTRLLVRTTRRQHLTEAGRQYYLQCREVLARIAEIDEETRLFGQQVRGHLRISAPVTFGSLRVAPALSEFMERYPQVSVELAVSDHLADLVEEGYDALIRIGALHEDNLVARPLEPYRMMMCAAPSYLARKGVPASTADLAGHACLGLTAWRGERGWTLGGEPAFGNSRFVSNNGQSLKAVAIAGGGIVMQPEVLLADALADGRLVEILAHELPPPKPMHLMYRRDRLASPKLAALVEFLLARFGAKT</sequence>
<comment type="similarity">
    <text evidence="1">Belongs to the LysR transcriptional regulatory family.</text>
</comment>
<dbReference type="InterPro" id="IPR036388">
    <property type="entry name" value="WH-like_DNA-bd_sf"/>
</dbReference>
<evidence type="ECO:0000256" key="4">
    <source>
        <dbReference type="ARBA" id="ARBA00023163"/>
    </source>
</evidence>
<proteinExistence type="inferred from homology"/>
<dbReference type="SUPFAM" id="SSF53850">
    <property type="entry name" value="Periplasmic binding protein-like II"/>
    <property type="match status" value="1"/>
</dbReference>
<dbReference type="InterPro" id="IPR036390">
    <property type="entry name" value="WH_DNA-bd_sf"/>
</dbReference>
<keyword evidence="4" id="KW-0804">Transcription</keyword>
<gene>
    <name evidence="6" type="ORF">GCM10011289_21590</name>
</gene>
<evidence type="ECO:0000313" key="7">
    <source>
        <dbReference type="Proteomes" id="UP000645257"/>
    </source>
</evidence>
<dbReference type="GO" id="GO:0003700">
    <property type="term" value="F:DNA-binding transcription factor activity"/>
    <property type="evidence" value="ECO:0007669"/>
    <property type="project" value="InterPro"/>
</dbReference>
<dbReference type="Pfam" id="PF00126">
    <property type="entry name" value="HTH_1"/>
    <property type="match status" value="1"/>
</dbReference>
<evidence type="ECO:0000259" key="5">
    <source>
        <dbReference type="PROSITE" id="PS50931"/>
    </source>
</evidence>
<reference evidence="6" key="2">
    <citation type="submission" date="2020-09" db="EMBL/GenBank/DDBJ databases">
        <authorList>
            <person name="Sun Q."/>
            <person name="Kim S."/>
        </authorList>
    </citation>
    <scope>NUCLEOTIDE SEQUENCE</scope>
    <source>
        <strain evidence="6">KCTC 32182</strain>
    </source>
</reference>
<keyword evidence="2" id="KW-0805">Transcription regulation</keyword>
<keyword evidence="7" id="KW-1185">Reference proteome</keyword>
<evidence type="ECO:0000256" key="3">
    <source>
        <dbReference type="ARBA" id="ARBA00023125"/>
    </source>
</evidence>
<dbReference type="EMBL" id="BMYX01000011">
    <property type="protein sequence ID" value="GGY17751.1"/>
    <property type="molecule type" value="Genomic_DNA"/>
</dbReference>
<dbReference type="Proteomes" id="UP000645257">
    <property type="component" value="Unassembled WGS sequence"/>
</dbReference>
<dbReference type="Gene3D" id="1.10.10.10">
    <property type="entry name" value="Winged helix-like DNA-binding domain superfamily/Winged helix DNA-binding domain"/>
    <property type="match status" value="1"/>
</dbReference>
<dbReference type="Pfam" id="PF03466">
    <property type="entry name" value="LysR_substrate"/>
    <property type="match status" value="1"/>
</dbReference>
<evidence type="ECO:0000256" key="1">
    <source>
        <dbReference type="ARBA" id="ARBA00009437"/>
    </source>
</evidence>
<comment type="caution">
    <text evidence="6">The sequence shown here is derived from an EMBL/GenBank/DDBJ whole genome shotgun (WGS) entry which is preliminary data.</text>
</comment>
<dbReference type="AlphaFoldDB" id="A0A918P3R3"/>
<dbReference type="RefSeq" id="WP_229804686.1">
    <property type="nucleotide sequence ID" value="NZ_BMYX01000011.1"/>
</dbReference>
<protein>
    <submittedName>
        <fullName evidence="6">LysR family transcriptional regulator</fullName>
    </submittedName>
</protein>
<reference evidence="6" key="1">
    <citation type="journal article" date="2014" name="Int. J. Syst. Evol. Microbiol.">
        <title>Complete genome sequence of Corynebacterium casei LMG S-19264T (=DSM 44701T), isolated from a smear-ripened cheese.</title>
        <authorList>
            <consortium name="US DOE Joint Genome Institute (JGI-PGF)"/>
            <person name="Walter F."/>
            <person name="Albersmeier A."/>
            <person name="Kalinowski J."/>
            <person name="Ruckert C."/>
        </authorList>
    </citation>
    <scope>NUCLEOTIDE SEQUENCE</scope>
    <source>
        <strain evidence="6">KCTC 32182</strain>
    </source>
</reference>
<dbReference type="GO" id="GO:0043565">
    <property type="term" value="F:sequence-specific DNA binding"/>
    <property type="evidence" value="ECO:0007669"/>
    <property type="project" value="TreeGrafter"/>
</dbReference>
<organism evidence="6 7">
    <name type="scientific">Paludibacterium paludis</name>
    <dbReference type="NCBI Taxonomy" id="1225769"/>
    <lineage>
        <taxon>Bacteria</taxon>
        <taxon>Pseudomonadati</taxon>
        <taxon>Pseudomonadota</taxon>
        <taxon>Betaproteobacteria</taxon>
        <taxon>Neisseriales</taxon>
        <taxon>Chromobacteriaceae</taxon>
        <taxon>Paludibacterium</taxon>
    </lineage>
</organism>
<dbReference type="PANTHER" id="PTHR30537">
    <property type="entry name" value="HTH-TYPE TRANSCRIPTIONAL REGULATOR"/>
    <property type="match status" value="1"/>
</dbReference>
<dbReference type="SUPFAM" id="SSF46785">
    <property type="entry name" value="Winged helix' DNA-binding domain"/>
    <property type="match status" value="1"/>
</dbReference>
<dbReference type="PANTHER" id="PTHR30537:SF5">
    <property type="entry name" value="HTH-TYPE TRANSCRIPTIONAL ACTIVATOR TTDR-RELATED"/>
    <property type="match status" value="1"/>
</dbReference>
<evidence type="ECO:0000313" key="6">
    <source>
        <dbReference type="EMBL" id="GGY17751.1"/>
    </source>
</evidence>
<evidence type="ECO:0000256" key="2">
    <source>
        <dbReference type="ARBA" id="ARBA00023015"/>
    </source>
</evidence>
<name>A0A918P3R3_9NEIS</name>
<dbReference type="InterPro" id="IPR000847">
    <property type="entry name" value="LysR_HTH_N"/>
</dbReference>
<dbReference type="FunFam" id="1.10.10.10:FF:000001">
    <property type="entry name" value="LysR family transcriptional regulator"/>
    <property type="match status" value="1"/>
</dbReference>
<dbReference type="InterPro" id="IPR058163">
    <property type="entry name" value="LysR-type_TF_proteobact-type"/>
</dbReference>
<dbReference type="Gene3D" id="3.40.190.290">
    <property type="match status" value="1"/>
</dbReference>
<feature type="domain" description="HTH lysR-type" evidence="5">
    <location>
        <begin position="1"/>
        <end position="60"/>
    </location>
</feature>